<evidence type="ECO:0000313" key="1">
    <source>
        <dbReference type="EMBL" id="SFM30166.1"/>
    </source>
</evidence>
<accession>A0A1I4PRG3</accession>
<dbReference type="AlphaFoldDB" id="A0A1I4PRG3"/>
<gene>
    <name evidence="1" type="ORF">SAMN05421863_102233</name>
</gene>
<evidence type="ECO:0000313" key="2">
    <source>
        <dbReference type="Proteomes" id="UP000183287"/>
    </source>
</evidence>
<dbReference type="Proteomes" id="UP000183287">
    <property type="component" value="Unassembled WGS sequence"/>
</dbReference>
<protein>
    <submittedName>
        <fullName evidence="1">Uncharacterized protein</fullName>
    </submittedName>
</protein>
<dbReference type="EMBL" id="FOUB01000022">
    <property type="protein sequence ID" value="SFM30166.1"/>
    <property type="molecule type" value="Genomic_DNA"/>
</dbReference>
<proteinExistence type="predicted"/>
<name>A0A1I4PRG3_9PROT</name>
<reference evidence="2" key="1">
    <citation type="submission" date="2016-10" db="EMBL/GenBank/DDBJ databases">
        <authorList>
            <person name="Varghese N."/>
            <person name="Submissions S."/>
        </authorList>
    </citation>
    <scope>NUCLEOTIDE SEQUENCE [LARGE SCALE GENOMIC DNA]</scope>
    <source>
        <strain evidence="2">Nm44</strain>
    </source>
</reference>
<sequence length="64" mass="7309">MLLTNPPFGKKSSYMSAICIPSAVPSGLFYIQEMEENVLFFDKKPADEILQAKRIRAVFILPFR</sequence>
<keyword evidence="2" id="KW-1185">Reference proteome</keyword>
<organism evidence="1 2">
    <name type="scientific">Nitrosomonas communis</name>
    <dbReference type="NCBI Taxonomy" id="44574"/>
    <lineage>
        <taxon>Bacteria</taxon>
        <taxon>Pseudomonadati</taxon>
        <taxon>Pseudomonadota</taxon>
        <taxon>Betaproteobacteria</taxon>
        <taxon>Nitrosomonadales</taxon>
        <taxon>Nitrosomonadaceae</taxon>
        <taxon>Nitrosomonas</taxon>
    </lineage>
</organism>